<name>A0A2P2P0R8_RHIMU</name>
<protein>
    <submittedName>
        <fullName evidence="1">Uncharacterized protein</fullName>
    </submittedName>
</protein>
<proteinExistence type="predicted"/>
<accession>A0A2P2P0R8</accession>
<evidence type="ECO:0000313" key="1">
    <source>
        <dbReference type="EMBL" id="MBX48312.1"/>
    </source>
</evidence>
<reference evidence="1" key="1">
    <citation type="submission" date="2018-02" db="EMBL/GenBank/DDBJ databases">
        <title>Rhizophora mucronata_Transcriptome.</title>
        <authorList>
            <person name="Meera S.P."/>
            <person name="Sreeshan A."/>
            <person name="Augustine A."/>
        </authorList>
    </citation>
    <scope>NUCLEOTIDE SEQUENCE</scope>
    <source>
        <tissue evidence="1">Leaf</tissue>
    </source>
</reference>
<sequence>MLVAFLFLLFLLLFRVTRFLSSRRWRHFQLLEFQHEDPKLGGGFQERVGELGL</sequence>
<organism evidence="1">
    <name type="scientific">Rhizophora mucronata</name>
    <name type="common">Asiatic mangrove</name>
    <dbReference type="NCBI Taxonomy" id="61149"/>
    <lineage>
        <taxon>Eukaryota</taxon>
        <taxon>Viridiplantae</taxon>
        <taxon>Streptophyta</taxon>
        <taxon>Embryophyta</taxon>
        <taxon>Tracheophyta</taxon>
        <taxon>Spermatophyta</taxon>
        <taxon>Magnoliopsida</taxon>
        <taxon>eudicotyledons</taxon>
        <taxon>Gunneridae</taxon>
        <taxon>Pentapetalae</taxon>
        <taxon>rosids</taxon>
        <taxon>fabids</taxon>
        <taxon>Malpighiales</taxon>
        <taxon>Rhizophoraceae</taxon>
        <taxon>Rhizophora</taxon>
    </lineage>
</organism>
<dbReference type="EMBL" id="GGEC01067828">
    <property type="protein sequence ID" value="MBX48312.1"/>
    <property type="molecule type" value="Transcribed_RNA"/>
</dbReference>
<dbReference type="AlphaFoldDB" id="A0A2P2P0R8"/>